<evidence type="ECO:0000313" key="7">
    <source>
        <dbReference type="EMBL" id="SFH82179.1"/>
    </source>
</evidence>
<evidence type="ECO:0000256" key="6">
    <source>
        <dbReference type="SAM" id="Phobius"/>
    </source>
</evidence>
<dbReference type="GO" id="GO:0022857">
    <property type="term" value="F:transmembrane transporter activity"/>
    <property type="evidence" value="ECO:0007669"/>
    <property type="project" value="InterPro"/>
</dbReference>
<dbReference type="InterPro" id="IPR001851">
    <property type="entry name" value="ABC_transp_permease"/>
</dbReference>
<feature type="transmembrane region" description="Helical" evidence="6">
    <location>
        <begin position="39"/>
        <end position="59"/>
    </location>
</feature>
<evidence type="ECO:0000256" key="4">
    <source>
        <dbReference type="ARBA" id="ARBA00022989"/>
    </source>
</evidence>
<dbReference type="CDD" id="cd06579">
    <property type="entry name" value="TM_PBP1_transp_AraH_like"/>
    <property type="match status" value="1"/>
</dbReference>
<organism evidence="7 8">
    <name type="scientific">Tindallia magadiensis</name>
    <dbReference type="NCBI Taxonomy" id="69895"/>
    <lineage>
        <taxon>Bacteria</taxon>
        <taxon>Bacillati</taxon>
        <taxon>Bacillota</taxon>
        <taxon>Clostridia</taxon>
        <taxon>Peptostreptococcales</taxon>
        <taxon>Tindalliaceae</taxon>
        <taxon>Tindallia</taxon>
    </lineage>
</organism>
<name>A0A1I3D6H7_9FIRM</name>
<dbReference type="Pfam" id="PF02653">
    <property type="entry name" value="BPD_transp_2"/>
    <property type="match status" value="1"/>
</dbReference>
<dbReference type="OrthoDB" id="9815820at2"/>
<keyword evidence="5 6" id="KW-0472">Membrane</keyword>
<evidence type="ECO:0000313" key="8">
    <source>
        <dbReference type="Proteomes" id="UP000199287"/>
    </source>
</evidence>
<dbReference type="AlphaFoldDB" id="A0A1I3D6H7"/>
<feature type="transmembrane region" description="Helical" evidence="6">
    <location>
        <begin position="155"/>
        <end position="177"/>
    </location>
</feature>
<dbReference type="EMBL" id="FOQA01000003">
    <property type="protein sequence ID" value="SFH82179.1"/>
    <property type="molecule type" value="Genomic_DNA"/>
</dbReference>
<feature type="transmembrane region" description="Helical" evidence="6">
    <location>
        <begin position="208"/>
        <end position="227"/>
    </location>
</feature>
<sequence>MKHIESFKKYGIFMVLVILMTYFSFASSSFLSTNNLFTIARQVSMLGIAAVGMAFVLLIGGIDLSIGSQVTLVNIVAAWLMVNAGVHPVLAVLLALTMSTAIGFFNGWIISTIKMPPIIVTLSMMIILEGVAYLVCKGLPIFGFPSSFSIIGQGYVGIIPIPVIIMVAIMGLGAFILNRTYFGRYFYAVGGNEEAATLSGINVVRVKYLVYSLSGLFAGIAGIVMLSRTNSGQVLVGKGFEFEVLTACVLGGVSVNGGQGKISNVFAGVLIIGVLSNGLVLLNVSQFTQMVIKGSVLLLAVAFDSIQKQQRNKKIKEKKTGAEASSGS</sequence>
<dbReference type="Proteomes" id="UP000199287">
    <property type="component" value="Unassembled WGS sequence"/>
</dbReference>
<dbReference type="PANTHER" id="PTHR32196">
    <property type="entry name" value="ABC TRANSPORTER PERMEASE PROTEIN YPHD-RELATED-RELATED"/>
    <property type="match status" value="1"/>
</dbReference>
<keyword evidence="8" id="KW-1185">Reference proteome</keyword>
<keyword evidence="2" id="KW-1003">Cell membrane</keyword>
<feature type="transmembrane region" description="Helical" evidence="6">
    <location>
        <begin position="117"/>
        <end position="135"/>
    </location>
</feature>
<feature type="transmembrane region" description="Helical" evidence="6">
    <location>
        <begin position="12"/>
        <end position="33"/>
    </location>
</feature>
<proteinExistence type="predicted"/>
<evidence type="ECO:0000256" key="3">
    <source>
        <dbReference type="ARBA" id="ARBA00022692"/>
    </source>
</evidence>
<dbReference type="GO" id="GO:0005886">
    <property type="term" value="C:plasma membrane"/>
    <property type="evidence" value="ECO:0007669"/>
    <property type="project" value="UniProtKB-SubCell"/>
</dbReference>
<evidence type="ECO:0000256" key="1">
    <source>
        <dbReference type="ARBA" id="ARBA00004651"/>
    </source>
</evidence>
<keyword evidence="3 6" id="KW-0812">Transmembrane</keyword>
<evidence type="ECO:0000256" key="2">
    <source>
        <dbReference type="ARBA" id="ARBA00022475"/>
    </source>
</evidence>
<dbReference type="STRING" id="69895.SAMN05192551_103166"/>
<protein>
    <submittedName>
        <fullName evidence="7">Monosaccharide ABC transporter membrane protein, CUT2 family</fullName>
    </submittedName>
</protein>
<accession>A0A1I3D6H7</accession>
<reference evidence="8" key="1">
    <citation type="submission" date="2016-10" db="EMBL/GenBank/DDBJ databases">
        <authorList>
            <person name="Varghese N."/>
            <person name="Submissions S."/>
        </authorList>
    </citation>
    <scope>NUCLEOTIDE SEQUENCE [LARGE SCALE GENOMIC DNA]</scope>
    <source>
        <strain evidence="8">Z-7934</strain>
    </source>
</reference>
<dbReference type="RefSeq" id="WP_093371167.1">
    <property type="nucleotide sequence ID" value="NZ_FOQA01000003.1"/>
</dbReference>
<feature type="transmembrane region" description="Helical" evidence="6">
    <location>
        <begin position="88"/>
        <end position="110"/>
    </location>
</feature>
<keyword evidence="4 6" id="KW-1133">Transmembrane helix</keyword>
<evidence type="ECO:0000256" key="5">
    <source>
        <dbReference type="ARBA" id="ARBA00023136"/>
    </source>
</evidence>
<feature type="transmembrane region" description="Helical" evidence="6">
    <location>
        <begin position="265"/>
        <end position="284"/>
    </location>
</feature>
<gene>
    <name evidence="7" type="ORF">SAMN05192551_103166</name>
</gene>
<comment type="subcellular location">
    <subcellularLocation>
        <location evidence="1">Cell membrane</location>
        <topology evidence="1">Multi-pass membrane protein</topology>
    </subcellularLocation>
</comment>